<reference evidence="2" key="2">
    <citation type="submission" date="2020-05" db="UniProtKB">
        <authorList>
            <consortium name="EnsemblMetazoa"/>
        </authorList>
    </citation>
    <scope>IDENTIFICATION</scope>
    <source>
        <strain evidence="2">IAEA</strain>
    </source>
</reference>
<dbReference type="AlphaFoldDB" id="A0A1A9X3L4"/>
<evidence type="ECO:0000313" key="2">
    <source>
        <dbReference type="EnsemblMetazoa" id="GBRI043075-PA"/>
    </source>
</evidence>
<keyword evidence="1" id="KW-0472">Membrane</keyword>
<evidence type="ECO:0000313" key="3">
    <source>
        <dbReference type="Proteomes" id="UP000091820"/>
    </source>
</evidence>
<dbReference type="Proteomes" id="UP000091820">
    <property type="component" value="Unassembled WGS sequence"/>
</dbReference>
<proteinExistence type="predicted"/>
<evidence type="ECO:0000256" key="1">
    <source>
        <dbReference type="SAM" id="Phobius"/>
    </source>
</evidence>
<feature type="transmembrane region" description="Helical" evidence="1">
    <location>
        <begin position="46"/>
        <end position="68"/>
    </location>
</feature>
<keyword evidence="1" id="KW-1133">Transmembrane helix</keyword>
<sequence length="117" mass="13222">MLRLVLGRKLYGNVTNLFSKSRVIELCIATARLGEQRYEKMELNEFSLLGFTSFVPSLYSPMCGIEISTTNLGNANQARYWLFAMASLLSFLLCANAANRGFVTDIEMNIEMSIKMF</sequence>
<accession>A0A1A9X3L4</accession>
<dbReference type="VEuPathDB" id="VectorBase:GBRI043075"/>
<keyword evidence="3" id="KW-1185">Reference proteome</keyword>
<dbReference type="EnsemblMetazoa" id="GBRI043075-RA">
    <property type="protein sequence ID" value="GBRI043075-PA"/>
    <property type="gene ID" value="GBRI043075"/>
</dbReference>
<organism evidence="2 3">
    <name type="scientific">Glossina brevipalpis</name>
    <dbReference type="NCBI Taxonomy" id="37001"/>
    <lineage>
        <taxon>Eukaryota</taxon>
        <taxon>Metazoa</taxon>
        <taxon>Ecdysozoa</taxon>
        <taxon>Arthropoda</taxon>
        <taxon>Hexapoda</taxon>
        <taxon>Insecta</taxon>
        <taxon>Pterygota</taxon>
        <taxon>Neoptera</taxon>
        <taxon>Endopterygota</taxon>
        <taxon>Diptera</taxon>
        <taxon>Brachycera</taxon>
        <taxon>Muscomorpha</taxon>
        <taxon>Hippoboscoidea</taxon>
        <taxon>Glossinidae</taxon>
        <taxon>Glossina</taxon>
    </lineage>
</organism>
<keyword evidence="1" id="KW-0812">Transmembrane</keyword>
<protein>
    <submittedName>
        <fullName evidence="2">Uncharacterized protein</fullName>
    </submittedName>
</protein>
<reference evidence="3" key="1">
    <citation type="submission" date="2014-03" db="EMBL/GenBank/DDBJ databases">
        <authorList>
            <person name="Aksoy S."/>
            <person name="Warren W."/>
            <person name="Wilson R.K."/>
        </authorList>
    </citation>
    <scope>NUCLEOTIDE SEQUENCE [LARGE SCALE GENOMIC DNA]</scope>
    <source>
        <strain evidence="3">IAEA</strain>
    </source>
</reference>
<name>A0A1A9X3L4_9MUSC</name>
<feature type="transmembrane region" description="Helical" evidence="1">
    <location>
        <begin position="80"/>
        <end position="98"/>
    </location>
</feature>